<dbReference type="InterPro" id="IPR037185">
    <property type="entry name" value="EmrE-like"/>
</dbReference>
<dbReference type="Proteomes" id="UP000178565">
    <property type="component" value="Unassembled WGS sequence"/>
</dbReference>
<feature type="transmembrane region" description="Helical" evidence="6">
    <location>
        <begin position="129"/>
        <end position="148"/>
    </location>
</feature>
<protein>
    <recommendedName>
        <fullName evidence="7">EamA domain-containing protein</fullName>
    </recommendedName>
</protein>
<accession>A0A1F5KTV8</accession>
<feature type="transmembrane region" description="Helical" evidence="6">
    <location>
        <begin position="35"/>
        <end position="56"/>
    </location>
</feature>
<organism evidence="8 9">
    <name type="scientific">Candidatus Daviesbacteria bacterium RIFCSPLOWO2_01_FULL_39_12</name>
    <dbReference type="NCBI Taxonomy" id="1797785"/>
    <lineage>
        <taxon>Bacteria</taxon>
        <taxon>Candidatus Daviesiibacteriota</taxon>
    </lineage>
</organism>
<evidence type="ECO:0000256" key="1">
    <source>
        <dbReference type="ARBA" id="ARBA00004651"/>
    </source>
</evidence>
<dbReference type="Pfam" id="PF00892">
    <property type="entry name" value="EamA"/>
    <property type="match status" value="2"/>
</dbReference>
<feature type="transmembrane region" description="Helical" evidence="6">
    <location>
        <begin position="185"/>
        <end position="204"/>
    </location>
</feature>
<reference evidence="8 9" key="1">
    <citation type="journal article" date="2016" name="Nat. Commun.">
        <title>Thousands of microbial genomes shed light on interconnected biogeochemical processes in an aquifer system.</title>
        <authorList>
            <person name="Anantharaman K."/>
            <person name="Brown C.T."/>
            <person name="Hug L.A."/>
            <person name="Sharon I."/>
            <person name="Castelle C.J."/>
            <person name="Probst A.J."/>
            <person name="Thomas B.C."/>
            <person name="Singh A."/>
            <person name="Wilkins M.J."/>
            <person name="Karaoz U."/>
            <person name="Brodie E.L."/>
            <person name="Williams K.H."/>
            <person name="Hubbard S.S."/>
            <person name="Banfield J.F."/>
        </authorList>
    </citation>
    <scope>NUCLEOTIDE SEQUENCE [LARGE SCALE GENOMIC DNA]</scope>
</reference>
<dbReference type="STRING" id="1797785.A3B45_03675"/>
<dbReference type="InterPro" id="IPR000620">
    <property type="entry name" value="EamA_dom"/>
</dbReference>
<keyword evidence="3 6" id="KW-0812">Transmembrane</keyword>
<feature type="transmembrane region" description="Helical" evidence="6">
    <location>
        <begin position="154"/>
        <end position="173"/>
    </location>
</feature>
<comment type="subcellular location">
    <subcellularLocation>
        <location evidence="1">Cell membrane</location>
        <topology evidence="1">Multi-pass membrane protein</topology>
    </subcellularLocation>
</comment>
<dbReference type="SUPFAM" id="SSF103481">
    <property type="entry name" value="Multidrug resistance efflux transporter EmrE"/>
    <property type="match status" value="2"/>
</dbReference>
<evidence type="ECO:0000256" key="3">
    <source>
        <dbReference type="ARBA" id="ARBA00022692"/>
    </source>
</evidence>
<evidence type="ECO:0000259" key="7">
    <source>
        <dbReference type="Pfam" id="PF00892"/>
    </source>
</evidence>
<dbReference type="PANTHER" id="PTHR42920:SF5">
    <property type="entry name" value="EAMA DOMAIN-CONTAINING PROTEIN"/>
    <property type="match status" value="1"/>
</dbReference>
<dbReference type="PANTHER" id="PTHR42920">
    <property type="entry name" value="OS03G0707200 PROTEIN-RELATED"/>
    <property type="match status" value="1"/>
</dbReference>
<gene>
    <name evidence="8" type="ORF">A3B45_03675</name>
</gene>
<dbReference type="AlphaFoldDB" id="A0A1F5KTV8"/>
<evidence type="ECO:0000256" key="6">
    <source>
        <dbReference type="SAM" id="Phobius"/>
    </source>
</evidence>
<feature type="transmembrane region" description="Helical" evidence="6">
    <location>
        <begin position="216"/>
        <end position="236"/>
    </location>
</feature>
<keyword evidence="5 6" id="KW-0472">Membrane</keyword>
<comment type="caution">
    <text evidence="8">The sequence shown here is derived from an EMBL/GenBank/DDBJ whole genome shotgun (WGS) entry which is preliminary data.</text>
</comment>
<keyword evidence="2" id="KW-1003">Cell membrane</keyword>
<feature type="domain" description="EamA" evidence="7">
    <location>
        <begin position="154"/>
        <end position="288"/>
    </location>
</feature>
<evidence type="ECO:0000313" key="9">
    <source>
        <dbReference type="Proteomes" id="UP000178565"/>
    </source>
</evidence>
<evidence type="ECO:0000256" key="4">
    <source>
        <dbReference type="ARBA" id="ARBA00022989"/>
    </source>
</evidence>
<dbReference type="EMBL" id="MFDM01000003">
    <property type="protein sequence ID" value="OGE44352.1"/>
    <property type="molecule type" value="Genomic_DNA"/>
</dbReference>
<name>A0A1F5KTV8_9BACT</name>
<evidence type="ECO:0000256" key="5">
    <source>
        <dbReference type="ARBA" id="ARBA00023136"/>
    </source>
</evidence>
<keyword evidence="4 6" id="KW-1133">Transmembrane helix</keyword>
<evidence type="ECO:0000313" key="8">
    <source>
        <dbReference type="EMBL" id="OGE44352.1"/>
    </source>
</evidence>
<dbReference type="GO" id="GO:0005886">
    <property type="term" value="C:plasma membrane"/>
    <property type="evidence" value="ECO:0007669"/>
    <property type="project" value="UniProtKB-SubCell"/>
</dbReference>
<proteinExistence type="predicted"/>
<sequence length="296" mass="32603">MKAHHWGLIFAAVSPIASSIATVFGGGAVKLLNPFITASFGPLLAAVILFATLFIRGSKLSLQQIKKHHKDLIFLIISRQILGQLSFSIGLSLTDSIKAIFFTKAEPYFVLFWYWVFAREKVRPKHLSLLSLHIFGAILLSTGGKLGSLGRAQLGDLFIIMAMIFFALSYFPATKLAKNLGATQTNSLMLLTGGLVILPFAIVFSNPTVWSQTLGWTYLLLATIIFFIFSLTLWFASLKTVKGWIVSALRSLGPLVGAPFAYFLFRESLNSTQIVGGIIVLITSFFIAREHLKNIK</sequence>
<dbReference type="InterPro" id="IPR051258">
    <property type="entry name" value="Diverse_Substrate_Transporter"/>
</dbReference>
<feature type="transmembrane region" description="Helical" evidence="6">
    <location>
        <begin position="243"/>
        <end position="265"/>
    </location>
</feature>
<evidence type="ECO:0000256" key="2">
    <source>
        <dbReference type="ARBA" id="ARBA00022475"/>
    </source>
</evidence>
<feature type="transmembrane region" description="Helical" evidence="6">
    <location>
        <begin position="271"/>
        <end position="288"/>
    </location>
</feature>
<feature type="domain" description="EamA" evidence="7">
    <location>
        <begin position="6"/>
        <end position="141"/>
    </location>
</feature>